<dbReference type="GO" id="GO:0005524">
    <property type="term" value="F:ATP binding"/>
    <property type="evidence" value="ECO:0007669"/>
    <property type="project" value="UniProtKB-KW"/>
</dbReference>
<evidence type="ECO:0000256" key="7">
    <source>
        <dbReference type="PROSITE-ProRule" id="PRU00277"/>
    </source>
</evidence>
<dbReference type="Gene3D" id="2.40.50.140">
    <property type="entry name" value="Nucleic acid-binding proteins"/>
    <property type="match status" value="1"/>
</dbReference>
<dbReference type="Gene3D" id="3.10.50.40">
    <property type="match status" value="1"/>
</dbReference>
<dbReference type="PANTHER" id="PTHR23073">
    <property type="entry name" value="26S PROTEASOME REGULATORY SUBUNIT"/>
    <property type="match status" value="1"/>
</dbReference>
<dbReference type="FunFam" id="3.10.50.40:FF:000006">
    <property type="entry name" value="Peptidyl-prolyl cis-trans isomerase"/>
    <property type="match status" value="1"/>
</dbReference>
<evidence type="ECO:0000256" key="2">
    <source>
        <dbReference type="ARBA" id="ARBA00013194"/>
    </source>
</evidence>
<evidence type="ECO:0000259" key="11">
    <source>
        <dbReference type="PROSITE" id="PS50059"/>
    </source>
</evidence>
<feature type="coiled-coil region" evidence="9">
    <location>
        <begin position="53"/>
        <end position="87"/>
    </location>
</feature>
<dbReference type="InterPro" id="IPR012340">
    <property type="entry name" value="NA-bd_OB-fold"/>
</dbReference>
<dbReference type="GO" id="GO:0003755">
    <property type="term" value="F:peptidyl-prolyl cis-trans isomerase activity"/>
    <property type="evidence" value="ECO:0007669"/>
    <property type="project" value="UniProtKB-KW"/>
</dbReference>
<dbReference type="Pfam" id="PF16450">
    <property type="entry name" value="Prot_ATP_ID_OB_C"/>
    <property type="match status" value="1"/>
</dbReference>
<dbReference type="InterPro" id="IPR050221">
    <property type="entry name" value="26S_Proteasome_ATPase"/>
</dbReference>
<gene>
    <name evidence="12" type="ORF">FOZ60_001406</name>
</gene>
<keyword evidence="3 8" id="KW-0547">Nucleotide-binding</keyword>
<evidence type="ECO:0000256" key="1">
    <source>
        <dbReference type="ARBA" id="ARBA00000971"/>
    </source>
</evidence>
<accession>A0A7J6PJH8</accession>
<dbReference type="InterPro" id="IPR001179">
    <property type="entry name" value="PPIase_FKBP_dom"/>
</dbReference>
<evidence type="ECO:0000256" key="5">
    <source>
        <dbReference type="ARBA" id="ARBA00023110"/>
    </source>
</evidence>
<dbReference type="Gene3D" id="3.40.50.300">
    <property type="entry name" value="P-loop containing nucleotide triphosphate hydrolases"/>
    <property type="match status" value="1"/>
</dbReference>
<evidence type="ECO:0000256" key="10">
    <source>
        <dbReference type="SAM" id="MobiDB-lite"/>
    </source>
</evidence>
<dbReference type="InterPro" id="IPR046357">
    <property type="entry name" value="PPIase_dom_sf"/>
</dbReference>
<dbReference type="Pfam" id="PF17862">
    <property type="entry name" value="AAA_lid_3"/>
    <property type="match status" value="1"/>
</dbReference>
<sequence>MNPPPSSVSYDVTIRLLNVWIRSGLELKVLYTAEASNPREQAINAYIGKVKEHREYEARCKKLREQIKEVENDFETSEDHLKALQSVGQIVGEVLKQLDEERFIVKASSGPRYVVTCKQRLDAAKLTTGTRVALDITTLTIMKAMPREVDPLVFSMLSEDPGYSEVGGLNEQIRAMREVVELPLTNPELFKRGTSADREIQRTLMELLNQLDGFDDLGAVKIIMATNRPDVLDPALLRPGRLDRKIEIPLPNETARVDILKIHASKLAKHGDIDYDALAKLSDGFNGADLRNICTEAGMFAIRAERDYVIEEDFMKAVRKLAESKKLEGQDKGAEEGGDVAPKPRPDLPPDDSLRVGVKRRAKTPCDEPAKDGDAVLVHYTGWLRATADKFDSSRDRKEPFKLSLGQGMVIKGWELGILGMCPGEIRRLTIPSDLGYGEHGSGEKIPGNATLVFDVELISINPEDVEEEDDEDDNDPLFATDDDEEDGEGKTEASASGISRKSLYCGIRVD</sequence>
<dbReference type="Proteomes" id="UP000541610">
    <property type="component" value="Unassembled WGS sequence"/>
</dbReference>
<evidence type="ECO:0000256" key="8">
    <source>
        <dbReference type="RuleBase" id="RU003651"/>
    </source>
</evidence>
<feature type="region of interest" description="Disordered" evidence="10">
    <location>
        <begin position="463"/>
        <end position="498"/>
    </location>
</feature>
<dbReference type="OrthoDB" id="1664597at2759"/>
<dbReference type="Pfam" id="PF00004">
    <property type="entry name" value="AAA"/>
    <property type="match status" value="1"/>
</dbReference>
<comment type="caution">
    <text evidence="12">The sequence shown here is derived from an EMBL/GenBank/DDBJ whole genome shotgun (WGS) entry which is preliminary data.</text>
</comment>
<dbReference type="AlphaFoldDB" id="A0A7J6PJH8"/>
<dbReference type="SUPFAM" id="SSF52540">
    <property type="entry name" value="P-loop containing nucleoside triphosphate hydrolases"/>
    <property type="match status" value="1"/>
</dbReference>
<dbReference type="Gene3D" id="1.10.8.60">
    <property type="match status" value="1"/>
</dbReference>
<feature type="compositionally biased region" description="Basic and acidic residues" evidence="10">
    <location>
        <begin position="342"/>
        <end position="354"/>
    </location>
</feature>
<dbReference type="EMBL" id="JABANP010000012">
    <property type="protein sequence ID" value="KAF4696283.1"/>
    <property type="molecule type" value="Genomic_DNA"/>
</dbReference>
<keyword evidence="9" id="KW-0175">Coiled coil</keyword>
<feature type="region of interest" description="Disordered" evidence="10">
    <location>
        <begin position="325"/>
        <end position="355"/>
    </location>
</feature>
<organism evidence="12 13">
    <name type="scientific">Perkinsus olseni</name>
    <name type="common">Perkinsus atlanticus</name>
    <dbReference type="NCBI Taxonomy" id="32597"/>
    <lineage>
        <taxon>Eukaryota</taxon>
        <taxon>Sar</taxon>
        <taxon>Alveolata</taxon>
        <taxon>Perkinsozoa</taxon>
        <taxon>Perkinsea</taxon>
        <taxon>Perkinsida</taxon>
        <taxon>Perkinsidae</taxon>
        <taxon>Perkinsus</taxon>
    </lineage>
</organism>
<dbReference type="GO" id="GO:0016887">
    <property type="term" value="F:ATP hydrolysis activity"/>
    <property type="evidence" value="ECO:0007669"/>
    <property type="project" value="InterPro"/>
</dbReference>
<dbReference type="FunFam" id="1.10.8.60:FF:000008">
    <property type="entry name" value="26S protease regulatory subunit 10B"/>
    <property type="match status" value="1"/>
</dbReference>
<dbReference type="InterPro" id="IPR041569">
    <property type="entry name" value="AAA_lid_3"/>
</dbReference>
<evidence type="ECO:0000313" key="12">
    <source>
        <dbReference type="EMBL" id="KAF4696283.1"/>
    </source>
</evidence>
<dbReference type="PROSITE" id="PS50059">
    <property type="entry name" value="FKBP_PPIASE"/>
    <property type="match status" value="1"/>
</dbReference>
<protein>
    <recommendedName>
        <fullName evidence="2 7">peptidylprolyl isomerase</fullName>
        <ecNumber evidence="2 7">5.2.1.8</ecNumber>
    </recommendedName>
</protein>
<keyword evidence="4 8" id="KW-0067">ATP-binding</keyword>
<feature type="compositionally biased region" description="Acidic residues" evidence="10">
    <location>
        <begin position="464"/>
        <end position="488"/>
    </location>
</feature>
<dbReference type="SUPFAM" id="SSF54534">
    <property type="entry name" value="FKBP-like"/>
    <property type="match status" value="1"/>
</dbReference>
<dbReference type="InterPro" id="IPR003960">
    <property type="entry name" value="ATPase_AAA_CS"/>
</dbReference>
<dbReference type="PROSITE" id="PS00674">
    <property type="entry name" value="AAA"/>
    <property type="match status" value="1"/>
</dbReference>
<feature type="domain" description="PPIase FKBP-type" evidence="11">
    <location>
        <begin position="373"/>
        <end position="462"/>
    </location>
</feature>
<dbReference type="InterPro" id="IPR027417">
    <property type="entry name" value="P-loop_NTPase"/>
</dbReference>
<dbReference type="Pfam" id="PF00254">
    <property type="entry name" value="FKBP_C"/>
    <property type="match status" value="1"/>
</dbReference>
<comment type="similarity">
    <text evidence="8">Belongs to the AAA ATPase family.</text>
</comment>
<reference evidence="12 13" key="1">
    <citation type="submission" date="2020-04" db="EMBL/GenBank/DDBJ databases">
        <title>Perkinsus olseni comparative genomics.</title>
        <authorList>
            <person name="Bogema D.R."/>
        </authorList>
    </citation>
    <scope>NUCLEOTIDE SEQUENCE [LARGE SCALE GENOMIC DNA]</scope>
    <source>
        <strain evidence="12">00978-12</strain>
    </source>
</reference>
<dbReference type="FunFam" id="3.40.50.300:FF:003803">
    <property type="entry name" value="Uncharacterized protein"/>
    <property type="match status" value="1"/>
</dbReference>
<evidence type="ECO:0000256" key="9">
    <source>
        <dbReference type="SAM" id="Coils"/>
    </source>
</evidence>
<dbReference type="EC" id="5.2.1.8" evidence="2 7"/>
<dbReference type="InterPro" id="IPR003959">
    <property type="entry name" value="ATPase_AAA_core"/>
</dbReference>
<feature type="compositionally biased region" description="Basic and acidic residues" evidence="10">
    <location>
        <begin position="325"/>
        <end position="335"/>
    </location>
</feature>
<proteinExistence type="inferred from homology"/>
<comment type="catalytic activity">
    <reaction evidence="1 7">
        <text>[protein]-peptidylproline (omega=180) = [protein]-peptidylproline (omega=0)</text>
        <dbReference type="Rhea" id="RHEA:16237"/>
        <dbReference type="Rhea" id="RHEA-COMP:10747"/>
        <dbReference type="Rhea" id="RHEA-COMP:10748"/>
        <dbReference type="ChEBI" id="CHEBI:83833"/>
        <dbReference type="ChEBI" id="CHEBI:83834"/>
        <dbReference type="EC" id="5.2.1.8"/>
    </reaction>
</comment>
<keyword evidence="6 7" id="KW-0413">Isomerase</keyword>
<evidence type="ECO:0000313" key="13">
    <source>
        <dbReference type="Proteomes" id="UP000541610"/>
    </source>
</evidence>
<evidence type="ECO:0000256" key="6">
    <source>
        <dbReference type="ARBA" id="ARBA00023235"/>
    </source>
</evidence>
<name>A0A7J6PJH8_PEROL</name>
<keyword evidence="5 7" id="KW-0697">Rotamase</keyword>
<evidence type="ECO:0000256" key="4">
    <source>
        <dbReference type="ARBA" id="ARBA00022840"/>
    </source>
</evidence>
<dbReference type="InterPro" id="IPR032501">
    <property type="entry name" value="Prot_ATP_ID_OB_2nd"/>
</dbReference>
<evidence type="ECO:0000256" key="3">
    <source>
        <dbReference type="ARBA" id="ARBA00022741"/>
    </source>
</evidence>